<evidence type="ECO:0008006" key="4">
    <source>
        <dbReference type="Google" id="ProtNLM"/>
    </source>
</evidence>
<dbReference type="Proteomes" id="UP000313066">
    <property type="component" value="Unassembled WGS sequence"/>
</dbReference>
<proteinExistence type="predicted"/>
<sequence length="124" mass="13580">MASRASRLRIRPLAGAVVLVTFALAACQPYRDEIFLIVNETGENVVVTWDGGVYASLPPGRSTETIPLPNHCRVTPLPDDRFTATTETGKRYTYGRPMCPGETWHIREKTPGSPPASAGDRRTP</sequence>
<organism evidence="2 3">
    <name type="scientific">Microbispora catharanthi</name>
    <dbReference type="NCBI Taxonomy" id="1712871"/>
    <lineage>
        <taxon>Bacteria</taxon>
        <taxon>Bacillati</taxon>
        <taxon>Actinomycetota</taxon>
        <taxon>Actinomycetes</taxon>
        <taxon>Streptosporangiales</taxon>
        <taxon>Streptosporangiaceae</taxon>
        <taxon>Microbispora</taxon>
    </lineage>
</organism>
<reference evidence="2 3" key="1">
    <citation type="submission" date="2019-10" db="EMBL/GenBank/DDBJ databases">
        <title>Nonomuraea sp. nov., isolated from Phyllanthus amarus.</title>
        <authorList>
            <person name="Klykleung N."/>
            <person name="Tanasupawat S."/>
        </authorList>
    </citation>
    <scope>NUCLEOTIDE SEQUENCE [LARGE SCALE GENOMIC DNA]</scope>
    <source>
        <strain evidence="2 3">CR1-09</strain>
    </source>
</reference>
<dbReference type="AlphaFoldDB" id="A0A5N6C601"/>
<evidence type="ECO:0000256" key="1">
    <source>
        <dbReference type="SAM" id="MobiDB-lite"/>
    </source>
</evidence>
<evidence type="ECO:0000313" key="2">
    <source>
        <dbReference type="EMBL" id="KAB8188119.1"/>
    </source>
</evidence>
<evidence type="ECO:0000313" key="3">
    <source>
        <dbReference type="Proteomes" id="UP000313066"/>
    </source>
</evidence>
<accession>A0A5N6C601</accession>
<feature type="region of interest" description="Disordered" evidence="1">
    <location>
        <begin position="102"/>
        <end position="124"/>
    </location>
</feature>
<keyword evidence="3" id="KW-1185">Reference proteome</keyword>
<dbReference type="RefSeq" id="WP_152313691.1">
    <property type="nucleotide sequence ID" value="NZ_VDMA02000001.1"/>
</dbReference>
<gene>
    <name evidence="2" type="ORF">FH610_003145</name>
</gene>
<protein>
    <recommendedName>
        <fullName evidence="4">Lipoprotein</fullName>
    </recommendedName>
</protein>
<dbReference type="PROSITE" id="PS51257">
    <property type="entry name" value="PROKAR_LIPOPROTEIN"/>
    <property type="match status" value="1"/>
</dbReference>
<comment type="caution">
    <text evidence="2">The sequence shown here is derived from an EMBL/GenBank/DDBJ whole genome shotgun (WGS) entry which is preliminary data.</text>
</comment>
<dbReference type="EMBL" id="VDMA02000001">
    <property type="protein sequence ID" value="KAB8188119.1"/>
    <property type="molecule type" value="Genomic_DNA"/>
</dbReference>
<name>A0A5N6C601_9ACTN</name>